<dbReference type="Proteomes" id="UP001365128">
    <property type="component" value="Unassembled WGS sequence"/>
</dbReference>
<feature type="region of interest" description="Disordered" evidence="1">
    <location>
        <begin position="1"/>
        <end position="20"/>
    </location>
</feature>
<evidence type="ECO:0000313" key="3">
    <source>
        <dbReference type="Proteomes" id="UP001365128"/>
    </source>
</evidence>
<protein>
    <submittedName>
        <fullName evidence="2">Uncharacterized protein</fullName>
    </submittedName>
</protein>
<gene>
    <name evidence="2" type="ORF">IWX46DRAFT_121290</name>
</gene>
<accession>A0ABR1M933</accession>
<evidence type="ECO:0000256" key="1">
    <source>
        <dbReference type="SAM" id="MobiDB-lite"/>
    </source>
</evidence>
<comment type="caution">
    <text evidence="2">The sequence shown here is derived from an EMBL/GenBank/DDBJ whole genome shotgun (WGS) entry which is preliminary data.</text>
</comment>
<name>A0ABR1M933_9PEZI</name>
<organism evidence="2 3">
    <name type="scientific">Phyllosticta citricarpa</name>
    <dbReference type="NCBI Taxonomy" id="55181"/>
    <lineage>
        <taxon>Eukaryota</taxon>
        <taxon>Fungi</taxon>
        <taxon>Dikarya</taxon>
        <taxon>Ascomycota</taxon>
        <taxon>Pezizomycotina</taxon>
        <taxon>Dothideomycetes</taxon>
        <taxon>Dothideomycetes incertae sedis</taxon>
        <taxon>Botryosphaeriales</taxon>
        <taxon>Phyllostictaceae</taxon>
        <taxon>Phyllosticta</taxon>
    </lineage>
</organism>
<reference evidence="2 3" key="1">
    <citation type="submission" date="2024-04" db="EMBL/GenBank/DDBJ databases">
        <title>Phyllosticta paracitricarpa is synonymous to the EU quarantine fungus P. citricarpa based on phylogenomic analyses.</title>
        <authorList>
            <consortium name="Lawrence Berkeley National Laboratory"/>
            <person name="Van Ingen-Buijs V.A."/>
            <person name="Van Westerhoven A.C."/>
            <person name="Haridas S."/>
            <person name="Skiadas P."/>
            <person name="Martin F."/>
            <person name="Groenewald J.Z."/>
            <person name="Crous P.W."/>
            <person name="Seidl M.F."/>
        </authorList>
    </citation>
    <scope>NUCLEOTIDE SEQUENCE [LARGE SCALE GENOMIC DNA]</scope>
    <source>
        <strain evidence="2 3">CBS 122670</strain>
    </source>
</reference>
<sequence>MSSANTSIPRDGGILSEYDLPLETSPPAYQRMISQEEASQATLQAPEDGTIEDTRGYIREALRGYDALLVKISEEEKLSENSKQVFFRHGFNILASTNNHVLQAVIEGTIPKAMIGNTNPALKRFLQDSMAEVRAHSEAKQHQPVIYVQYLANAQGESPTVDELKEIISLVKRYIDGGDQDVEFACIIDTARDLPSKKKIRWDYGERRYLGQYAKDRKVRANDFCNAVLARCQGCDGNSRPRPFSEVGYTNQARTRLQSHLKHESSNWLMNLVDAICAVYFRSYKIQQFVIYKIWDDMQSSVAEIIFNRLAQSPLETGFGFAYYPAGRSTFSSETVPSRQYKIWAGDALRTTPLLANVKREHEMVKKLLAEDRDNRGLQSRIKENQNWEASLENLGKLAEVMPDVVKSSEVMKKHGDDMKKISDDLDEFLSEDWE</sequence>
<keyword evidence="3" id="KW-1185">Reference proteome</keyword>
<dbReference type="EMBL" id="JBBPDW010000019">
    <property type="protein sequence ID" value="KAK7543738.1"/>
    <property type="molecule type" value="Genomic_DNA"/>
</dbReference>
<evidence type="ECO:0000313" key="2">
    <source>
        <dbReference type="EMBL" id="KAK7543738.1"/>
    </source>
</evidence>
<proteinExistence type="predicted"/>